<gene>
    <name evidence="3" type="ORF">CAMP_LOCUS9215</name>
</gene>
<dbReference type="Pfam" id="PF08277">
    <property type="entry name" value="PAN_3"/>
    <property type="match status" value="1"/>
</dbReference>
<feature type="domain" description="PAN-3" evidence="2">
    <location>
        <begin position="38"/>
        <end position="96"/>
    </location>
</feature>
<feature type="signal peptide" evidence="1">
    <location>
        <begin position="1"/>
        <end position="19"/>
    </location>
</feature>
<dbReference type="PANTHER" id="PTHR47629">
    <property type="entry name" value="C-TYPE LECTIN-RELATED"/>
    <property type="match status" value="1"/>
</dbReference>
<dbReference type="AlphaFoldDB" id="A0A9P1ILI6"/>
<dbReference type="PANTHER" id="PTHR47629:SF1">
    <property type="entry name" value="C-TYPE LECTIN DOMAIN-CONTAINING PROTEIN-RELATED"/>
    <property type="match status" value="1"/>
</dbReference>
<proteinExistence type="predicted"/>
<reference evidence="3" key="1">
    <citation type="submission" date="2022-11" db="EMBL/GenBank/DDBJ databases">
        <authorList>
            <person name="Kikuchi T."/>
        </authorList>
    </citation>
    <scope>NUCLEOTIDE SEQUENCE</scope>
    <source>
        <strain evidence="3">PS1010</strain>
    </source>
</reference>
<keyword evidence="1" id="KW-0732">Signal</keyword>
<evidence type="ECO:0000313" key="4">
    <source>
        <dbReference type="Proteomes" id="UP001152747"/>
    </source>
</evidence>
<dbReference type="InterPro" id="IPR006583">
    <property type="entry name" value="PAN-3_domain"/>
</dbReference>
<evidence type="ECO:0000313" key="3">
    <source>
        <dbReference type="EMBL" id="CAI5446578.1"/>
    </source>
</evidence>
<dbReference type="Proteomes" id="UP001152747">
    <property type="component" value="Unassembled WGS sequence"/>
</dbReference>
<evidence type="ECO:0000256" key="1">
    <source>
        <dbReference type="SAM" id="SignalP"/>
    </source>
</evidence>
<evidence type="ECO:0000259" key="2">
    <source>
        <dbReference type="Pfam" id="PF08277"/>
    </source>
</evidence>
<feature type="chain" id="PRO_5040405360" description="PAN-3 domain-containing protein" evidence="1">
    <location>
        <begin position="20"/>
        <end position="315"/>
    </location>
</feature>
<dbReference type="InterPro" id="IPR016187">
    <property type="entry name" value="CTDL_fold"/>
</dbReference>
<comment type="caution">
    <text evidence="3">The sequence shown here is derived from an EMBL/GenBank/DDBJ whole genome shotgun (WGS) entry which is preliminary data.</text>
</comment>
<name>A0A9P1ILI6_9PELO</name>
<organism evidence="3 4">
    <name type="scientific">Caenorhabditis angaria</name>
    <dbReference type="NCBI Taxonomy" id="860376"/>
    <lineage>
        <taxon>Eukaryota</taxon>
        <taxon>Metazoa</taxon>
        <taxon>Ecdysozoa</taxon>
        <taxon>Nematoda</taxon>
        <taxon>Chromadorea</taxon>
        <taxon>Rhabditida</taxon>
        <taxon>Rhabditina</taxon>
        <taxon>Rhabditomorpha</taxon>
        <taxon>Rhabditoidea</taxon>
        <taxon>Rhabditidae</taxon>
        <taxon>Peloderinae</taxon>
        <taxon>Caenorhabditis</taxon>
    </lineage>
</organism>
<protein>
    <recommendedName>
        <fullName evidence="2">PAN-3 domain-containing protein</fullName>
    </recommendedName>
</protein>
<keyword evidence="4" id="KW-1185">Reference proteome</keyword>
<sequence>MGLVHILLIASFIISLANCDCIRYIESDSSIVELATTQRSQGTLNYTECLSVCQLNASCVIASSLASGECLTVDFGNAKLVHQSGQYLGSKLSIKVNIPDDSCDLTDEEVLQGLRMNGLTGSTNFAKYRYWQIMQKDPNHIVFNHVLKLDHGDCWDSWYEDVNQQFCYTFLYGDYDLTTARETCDLFSAHLYGAASPDDDAWYAALGMRRNSIVNGSILLGARRKYTCLGQSTGDCAGDSGFEFTDPYVYSLNPRTFLFGTGYPVANKDCYALQVPLATNGTNYQFINVNCDGSSEDLVGIACAAPLIRDLPPNY</sequence>
<accession>A0A9P1ILI6</accession>
<dbReference type="EMBL" id="CANHGI010000003">
    <property type="protein sequence ID" value="CAI5446578.1"/>
    <property type="molecule type" value="Genomic_DNA"/>
</dbReference>
<dbReference type="SUPFAM" id="SSF56436">
    <property type="entry name" value="C-type lectin-like"/>
    <property type="match status" value="1"/>
</dbReference>